<comment type="caution">
    <text evidence="9">The sequence shown here is derived from an EMBL/GenBank/DDBJ whole genome shotgun (WGS) entry which is preliminary data.</text>
</comment>
<comment type="similarity">
    <text evidence="2">Belongs to the CpsC/CapA family.</text>
</comment>
<dbReference type="OrthoDB" id="2365115at2"/>
<protein>
    <submittedName>
        <fullName evidence="9">Capsular polysaccharide biosynthesis protein</fullName>
    </submittedName>
</protein>
<accession>A0A0J8JAR2</accession>
<keyword evidence="5 7" id="KW-1133">Transmembrane helix</keyword>
<evidence type="ECO:0000256" key="2">
    <source>
        <dbReference type="ARBA" id="ARBA00006683"/>
    </source>
</evidence>
<proteinExistence type="inferred from homology"/>
<keyword evidence="6 7" id="KW-0472">Membrane</keyword>
<evidence type="ECO:0000259" key="8">
    <source>
        <dbReference type="Pfam" id="PF02706"/>
    </source>
</evidence>
<dbReference type="RefSeq" id="WP_007477824.1">
    <property type="nucleotide sequence ID" value="NZ_KQ130608.1"/>
</dbReference>
<evidence type="ECO:0000256" key="4">
    <source>
        <dbReference type="ARBA" id="ARBA00022692"/>
    </source>
</evidence>
<evidence type="ECO:0000256" key="3">
    <source>
        <dbReference type="ARBA" id="ARBA00022475"/>
    </source>
</evidence>
<dbReference type="GO" id="GO:0005886">
    <property type="term" value="C:plasma membrane"/>
    <property type="evidence" value="ECO:0007669"/>
    <property type="project" value="UniProtKB-SubCell"/>
</dbReference>
<comment type="subcellular location">
    <subcellularLocation>
        <location evidence="1">Cell membrane</location>
        <topology evidence="1">Multi-pass membrane protein</topology>
    </subcellularLocation>
</comment>
<keyword evidence="4 7" id="KW-0812">Transmembrane</keyword>
<organism evidence="9 10">
    <name type="scientific">Listeria fleischmannii 1991</name>
    <dbReference type="NCBI Taxonomy" id="1430899"/>
    <lineage>
        <taxon>Bacteria</taxon>
        <taxon>Bacillati</taxon>
        <taxon>Bacillota</taxon>
        <taxon>Bacilli</taxon>
        <taxon>Bacillales</taxon>
        <taxon>Listeriaceae</taxon>
        <taxon>Listeria</taxon>
    </lineage>
</organism>
<evidence type="ECO:0000256" key="5">
    <source>
        <dbReference type="ARBA" id="ARBA00022989"/>
    </source>
</evidence>
<feature type="domain" description="Polysaccharide chain length determinant N-terminal" evidence="8">
    <location>
        <begin position="10"/>
        <end position="93"/>
    </location>
</feature>
<evidence type="ECO:0000313" key="9">
    <source>
        <dbReference type="EMBL" id="KMT61441.1"/>
    </source>
</evidence>
<dbReference type="Pfam" id="PF02706">
    <property type="entry name" value="Wzz"/>
    <property type="match status" value="1"/>
</dbReference>
<evidence type="ECO:0000256" key="7">
    <source>
        <dbReference type="SAM" id="Phobius"/>
    </source>
</evidence>
<evidence type="ECO:0000256" key="1">
    <source>
        <dbReference type="ARBA" id="ARBA00004651"/>
    </source>
</evidence>
<dbReference type="PANTHER" id="PTHR32309">
    <property type="entry name" value="TYROSINE-PROTEIN KINASE"/>
    <property type="match status" value="1"/>
</dbReference>
<keyword evidence="3" id="KW-1003">Cell membrane</keyword>
<dbReference type="PATRIC" id="fig|1430899.3.peg.21"/>
<gene>
    <name evidence="9" type="ORF">X560_0021</name>
</gene>
<dbReference type="GO" id="GO:0004713">
    <property type="term" value="F:protein tyrosine kinase activity"/>
    <property type="evidence" value="ECO:0007669"/>
    <property type="project" value="TreeGrafter"/>
</dbReference>
<dbReference type="EMBL" id="AZHO01000001">
    <property type="protein sequence ID" value="KMT61441.1"/>
    <property type="molecule type" value="Genomic_DNA"/>
</dbReference>
<dbReference type="InterPro" id="IPR050445">
    <property type="entry name" value="Bact_polysacc_biosynth/exp"/>
</dbReference>
<sequence>MTQAQNMNQFLRSIKKMWYWFIIIPLVLVALTFLITHFVMKPTYTTSTQLLVTPPSTENASQTSDNVRSSIQLADTYSTTITSARTLQEVIKQNKLDISAAELANKLTIKSNTNSLVYTVNVRDSDPEMAQKIADGVGEATKKDFPKLFNGTKVVVLEKADTAYVVTNLMKYILSIGLGFGLAMVIILIQMSYDNVIRQKENLMNMDITFLGDIPYIEGIDK</sequence>
<dbReference type="Proteomes" id="UP000052258">
    <property type="component" value="Unassembled WGS sequence"/>
</dbReference>
<dbReference type="AlphaFoldDB" id="A0A0J8JAR2"/>
<evidence type="ECO:0000313" key="10">
    <source>
        <dbReference type="Proteomes" id="UP000052258"/>
    </source>
</evidence>
<feature type="transmembrane region" description="Helical" evidence="7">
    <location>
        <begin position="17"/>
        <end position="40"/>
    </location>
</feature>
<dbReference type="InterPro" id="IPR003856">
    <property type="entry name" value="LPS_length_determ_N"/>
</dbReference>
<evidence type="ECO:0000256" key="6">
    <source>
        <dbReference type="ARBA" id="ARBA00023136"/>
    </source>
</evidence>
<dbReference type="PANTHER" id="PTHR32309:SF13">
    <property type="entry name" value="FERRIC ENTEROBACTIN TRANSPORT PROTEIN FEPE"/>
    <property type="match status" value="1"/>
</dbReference>
<feature type="transmembrane region" description="Helical" evidence="7">
    <location>
        <begin position="172"/>
        <end position="193"/>
    </location>
</feature>
<name>A0A0J8JAR2_9LIST</name>
<reference evidence="9 10" key="1">
    <citation type="journal article" date="2015" name="Genome Biol. Evol.">
        <title>Comparative Genomics of Listeria Sensu Lato: Genus-Wide Differences in Evolutionary Dynamics and the Progressive Gain of Complex, Potentially Pathogenicity-Related Traits through Lateral Gene Transfer.</title>
        <authorList>
            <person name="Chiara M."/>
            <person name="Caruso M."/>
            <person name="D'Erchia A.M."/>
            <person name="Manzari C."/>
            <person name="Fraccalvieri R."/>
            <person name="Goffredo E."/>
            <person name="Latorre L."/>
            <person name="Miccolupo A."/>
            <person name="Padalino I."/>
            <person name="Santagada G."/>
            <person name="Chiocco D."/>
            <person name="Pesole G."/>
            <person name="Horner D.S."/>
            <person name="Parisi A."/>
        </authorList>
    </citation>
    <scope>NUCLEOTIDE SEQUENCE [LARGE SCALE GENOMIC DNA]</scope>
    <source>
        <strain evidence="9 10">1991</strain>
    </source>
</reference>
<keyword evidence="10" id="KW-1185">Reference proteome</keyword>